<accession>A0A239M1N6</accession>
<evidence type="ECO:0008006" key="4">
    <source>
        <dbReference type="Google" id="ProtNLM"/>
    </source>
</evidence>
<organism evidence="2 3">
    <name type="scientific">Actinomadura meyerae</name>
    <dbReference type="NCBI Taxonomy" id="240840"/>
    <lineage>
        <taxon>Bacteria</taxon>
        <taxon>Bacillati</taxon>
        <taxon>Actinomycetota</taxon>
        <taxon>Actinomycetes</taxon>
        <taxon>Streptosporangiales</taxon>
        <taxon>Thermomonosporaceae</taxon>
        <taxon>Actinomadura</taxon>
    </lineage>
</organism>
<dbReference type="SUPFAM" id="SSF82171">
    <property type="entry name" value="DPP6 N-terminal domain-like"/>
    <property type="match status" value="1"/>
</dbReference>
<dbReference type="OrthoDB" id="3459736at2"/>
<evidence type="ECO:0000313" key="2">
    <source>
        <dbReference type="EMBL" id="SNT36687.1"/>
    </source>
</evidence>
<dbReference type="Proteomes" id="UP000198318">
    <property type="component" value="Unassembled WGS sequence"/>
</dbReference>
<dbReference type="EMBL" id="FZOR01000025">
    <property type="protein sequence ID" value="SNT36687.1"/>
    <property type="molecule type" value="Genomic_DNA"/>
</dbReference>
<evidence type="ECO:0000313" key="3">
    <source>
        <dbReference type="Proteomes" id="UP000198318"/>
    </source>
</evidence>
<keyword evidence="1" id="KW-1133">Transmembrane helix</keyword>
<evidence type="ECO:0000256" key="1">
    <source>
        <dbReference type="SAM" id="Phobius"/>
    </source>
</evidence>
<proteinExistence type="predicted"/>
<keyword evidence="1" id="KW-0472">Membrane</keyword>
<protein>
    <recommendedName>
        <fullName evidence="4">WD40-like Beta Propeller Repeat</fullName>
    </recommendedName>
</protein>
<gene>
    <name evidence="2" type="ORF">SAMN05443665_102593</name>
</gene>
<feature type="transmembrane region" description="Helical" evidence="1">
    <location>
        <begin position="43"/>
        <end position="64"/>
    </location>
</feature>
<keyword evidence="1" id="KW-0812">Transmembrane</keyword>
<dbReference type="InterPro" id="IPR015943">
    <property type="entry name" value="WD40/YVTN_repeat-like_dom_sf"/>
</dbReference>
<name>A0A239M1N6_9ACTN</name>
<reference evidence="2 3" key="1">
    <citation type="submission" date="2017-06" db="EMBL/GenBank/DDBJ databases">
        <authorList>
            <person name="Kim H.J."/>
            <person name="Triplett B.A."/>
        </authorList>
    </citation>
    <scope>NUCLEOTIDE SEQUENCE [LARGE SCALE GENOMIC DNA]</scope>
    <source>
        <strain evidence="2 3">DSM 44715</strain>
    </source>
</reference>
<dbReference type="RefSeq" id="WP_089328414.1">
    <property type="nucleotide sequence ID" value="NZ_FZOR01000025.1"/>
</dbReference>
<sequence>MTEFSDELLRTALAEGAATVRPEELKPLPEPVRRRRRWTMPHAGLTVAAAAVVAVVAVVLVAPWSRHGPGAPAPRFALAASAGDDFVLDGPWPPGSPTVTVHEADSGRAIATVPAPPGSSGFVESADSGDNRTFVLTTAAPQACEIRFYRLTLEPDGRPKGPLTELRRATLRQRTGEEPEQLAVSPGARRIAYAGTECGSESPRGVITVVDPATGDRRVTRLPSRAFANSPRWAPDGRELVFEMVGDYRDRTVNTLDVATGEISTIRLAEGGAMLAGAAFDRSGTHIVALVRDGGHNRLVWYSPAAKKVTRQVELPPSSADAPSDFTVSGDRVVAMIDDQVHVVTGTKVTTEGLLRP</sequence>
<dbReference type="Gene3D" id="2.130.10.10">
    <property type="entry name" value="YVTN repeat-like/Quinoprotein amine dehydrogenase"/>
    <property type="match status" value="1"/>
</dbReference>
<keyword evidence="3" id="KW-1185">Reference proteome</keyword>
<dbReference type="AlphaFoldDB" id="A0A239M1N6"/>